<evidence type="ECO:0000256" key="1">
    <source>
        <dbReference type="SAM" id="Phobius"/>
    </source>
</evidence>
<feature type="transmembrane region" description="Helical" evidence="1">
    <location>
        <begin position="106"/>
        <end position="123"/>
    </location>
</feature>
<comment type="caution">
    <text evidence="2">The sequence shown here is derived from an EMBL/GenBank/DDBJ whole genome shotgun (WGS) entry which is preliminary data.</text>
</comment>
<proteinExistence type="predicted"/>
<reference evidence="2 3" key="1">
    <citation type="submission" date="2019-03" db="EMBL/GenBank/DDBJ databases">
        <title>Algoriphagus aquimaris sp. nov., isolated form marine sediment in Pohang, Korea.</title>
        <authorList>
            <person name="Kim J."/>
            <person name="Yoon S.-H."/>
            <person name="Lee S.-S."/>
        </authorList>
    </citation>
    <scope>NUCLEOTIDE SEQUENCE [LARGE SCALE GENOMIC DNA]</scope>
    <source>
        <strain evidence="2 3">F21</strain>
    </source>
</reference>
<gene>
    <name evidence="2" type="ORF">E1898_04685</name>
</gene>
<keyword evidence="3" id="KW-1185">Reference proteome</keyword>
<feature type="transmembrane region" description="Helical" evidence="1">
    <location>
        <begin position="9"/>
        <end position="31"/>
    </location>
</feature>
<dbReference type="RefSeq" id="WP_133390035.1">
    <property type="nucleotide sequence ID" value="NZ_SMUW01000028.1"/>
</dbReference>
<dbReference type="EMBL" id="SMUW01000028">
    <property type="protein sequence ID" value="TDK47975.1"/>
    <property type="molecule type" value="Genomic_DNA"/>
</dbReference>
<sequence>MKSKIAIRVLLSILIPLALFHLGVLLNIVPVEIIWGGRLNSNSLVYLLESISILVTLYLVMILSIKGKFLGPILPPKVVKISLWFFLILFTLNTIGNAFAKTTTEQIFALITLIISLLLGIVLKDKG</sequence>
<dbReference type="AlphaFoldDB" id="A0A4R5V8N0"/>
<organism evidence="2 3">
    <name type="scientific">Algoriphagus formosus</name>
    <dbReference type="NCBI Taxonomy" id="2007308"/>
    <lineage>
        <taxon>Bacteria</taxon>
        <taxon>Pseudomonadati</taxon>
        <taxon>Bacteroidota</taxon>
        <taxon>Cytophagia</taxon>
        <taxon>Cytophagales</taxon>
        <taxon>Cyclobacteriaceae</taxon>
        <taxon>Algoriphagus</taxon>
    </lineage>
</organism>
<keyword evidence="1" id="KW-1133">Transmembrane helix</keyword>
<feature type="transmembrane region" description="Helical" evidence="1">
    <location>
        <begin position="43"/>
        <end position="63"/>
    </location>
</feature>
<dbReference type="Proteomes" id="UP000295438">
    <property type="component" value="Unassembled WGS sequence"/>
</dbReference>
<keyword evidence="1" id="KW-0472">Membrane</keyword>
<keyword evidence="1" id="KW-0812">Transmembrane</keyword>
<protein>
    <submittedName>
        <fullName evidence="2">Uncharacterized protein</fullName>
    </submittedName>
</protein>
<evidence type="ECO:0000313" key="3">
    <source>
        <dbReference type="Proteomes" id="UP000295438"/>
    </source>
</evidence>
<feature type="transmembrane region" description="Helical" evidence="1">
    <location>
        <begin position="83"/>
        <end position="100"/>
    </location>
</feature>
<name>A0A4R5V8N0_9BACT</name>
<evidence type="ECO:0000313" key="2">
    <source>
        <dbReference type="EMBL" id="TDK47975.1"/>
    </source>
</evidence>
<accession>A0A4R5V8N0</accession>